<evidence type="ECO:0000313" key="9">
    <source>
        <dbReference type="Proteomes" id="UP000284220"/>
    </source>
</evidence>
<dbReference type="AlphaFoldDB" id="A0A396FM23"/>
<evidence type="ECO:0000313" key="5">
    <source>
        <dbReference type="EMBL" id="RGN85317.1"/>
    </source>
</evidence>
<feature type="domain" description="HTH araC/xylS-type" evidence="4">
    <location>
        <begin position="182"/>
        <end position="282"/>
    </location>
</feature>
<dbReference type="SUPFAM" id="SSF46689">
    <property type="entry name" value="Homeodomain-like"/>
    <property type="match status" value="1"/>
</dbReference>
<keyword evidence="2" id="KW-0238">DNA-binding</keyword>
<name>A0A396FM23_9FIRM</name>
<evidence type="ECO:0000313" key="10">
    <source>
        <dbReference type="Proteomes" id="UP000284644"/>
    </source>
</evidence>
<dbReference type="GO" id="GO:0003700">
    <property type="term" value="F:DNA-binding transcription factor activity"/>
    <property type="evidence" value="ECO:0007669"/>
    <property type="project" value="InterPro"/>
</dbReference>
<dbReference type="InterPro" id="IPR009057">
    <property type="entry name" value="Homeodomain-like_sf"/>
</dbReference>
<dbReference type="PANTHER" id="PTHR43280">
    <property type="entry name" value="ARAC-FAMILY TRANSCRIPTIONAL REGULATOR"/>
    <property type="match status" value="1"/>
</dbReference>
<organism evidence="5 8">
    <name type="scientific">Blautia obeum</name>
    <dbReference type="NCBI Taxonomy" id="40520"/>
    <lineage>
        <taxon>Bacteria</taxon>
        <taxon>Bacillati</taxon>
        <taxon>Bacillota</taxon>
        <taxon>Clostridia</taxon>
        <taxon>Lachnospirales</taxon>
        <taxon>Lachnospiraceae</taxon>
        <taxon>Blautia</taxon>
    </lineage>
</organism>
<dbReference type="InterPro" id="IPR020449">
    <property type="entry name" value="Tscrpt_reg_AraC-type_HTH"/>
</dbReference>
<evidence type="ECO:0000256" key="3">
    <source>
        <dbReference type="ARBA" id="ARBA00023163"/>
    </source>
</evidence>
<dbReference type="Proteomes" id="UP000261105">
    <property type="component" value="Unassembled WGS sequence"/>
</dbReference>
<comment type="caution">
    <text evidence="5">The sequence shown here is derived from an EMBL/GenBank/DDBJ whole genome shotgun (WGS) entry which is preliminary data.</text>
</comment>
<dbReference type="EMBL" id="QRHZ01000019">
    <property type="protein sequence ID" value="RHG13292.1"/>
    <property type="molecule type" value="Genomic_DNA"/>
</dbReference>
<dbReference type="Pfam" id="PF12833">
    <property type="entry name" value="HTH_18"/>
    <property type="match status" value="1"/>
</dbReference>
<dbReference type="EMBL" id="QSJW01000013">
    <property type="protein sequence ID" value="RHE10046.1"/>
    <property type="molecule type" value="Genomic_DNA"/>
</dbReference>
<proteinExistence type="predicted"/>
<evidence type="ECO:0000259" key="4">
    <source>
        <dbReference type="PROSITE" id="PS01124"/>
    </source>
</evidence>
<dbReference type="Proteomes" id="UP000284220">
    <property type="component" value="Unassembled WGS sequence"/>
</dbReference>
<dbReference type="Proteomes" id="UP000284644">
    <property type="component" value="Unassembled WGS sequence"/>
</dbReference>
<dbReference type="Pfam" id="PF10114">
    <property type="entry name" value="PocR"/>
    <property type="match status" value="1"/>
</dbReference>
<evidence type="ECO:0000313" key="7">
    <source>
        <dbReference type="EMBL" id="RHG13292.1"/>
    </source>
</evidence>
<evidence type="ECO:0000313" key="6">
    <source>
        <dbReference type="EMBL" id="RHE10046.1"/>
    </source>
</evidence>
<evidence type="ECO:0000256" key="2">
    <source>
        <dbReference type="ARBA" id="ARBA00023125"/>
    </source>
</evidence>
<keyword evidence="3" id="KW-0804">Transcription</keyword>
<dbReference type="GO" id="GO:0043565">
    <property type="term" value="F:sequence-specific DNA binding"/>
    <property type="evidence" value="ECO:0007669"/>
    <property type="project" value="InterPro"/>
</dbReference>
<reference evidence="8 9" key="1">
    <citation type="submission" date="2018-08" db="EMBL/GenBank/DDBJ databases">
        <title>A genome reference for cultivated species of the human gut microbiota.</title>
        <authorList>
            <person name="Zou Y."/>
            <person name="Xue W."/>
            <person name="Luo G."/>
        </authorList>
    </citation>
    <scope>NUCLEOTIDE SEQUENCE [LARGE SCALE GENOMIC DNA]</scope>
    <source>
        <strain evidence="7 9">AM22-9LB</strain>
        <strain evidence="6 10">AM29-25AC</strain>
        <strain evidence="5 8">OM03-6</strain>
    </source>
</reference>
<protein>
    <submittedName>
        <fullName evidence="5">Helix-turn-helix domain-containing protein</fullName>
    </submittedName>
</protein>
<dbReference type="PRINTS" id="PR00032">
    <property type="entry name" value="HTHARAC"/>
</dbReference>
<evidence type="ECO:0000256" key="1">
    <source>
        <dbReference type="ARBA" id="ARBA00023015"/>
    </source>
</evidence>
<dbReference type="InterPro" id="IPR018060">
    <property type="entry name" value="HTH_AraC"/>
</dbReference>
<dbReference type="PROSITE" id="PS01124">
    <property type="entry name" value="HTH_ARAC_FAMILY_2"/>
    <property type="match status" value="1"/>
</dbReference>
<dbReference type="Gene3D" id="1.10.10.60">
    <property type="entry name" value="Homeodomain-like"/>
    <property type="match status" value="1"/>
</dbReference>
<evidence type="ECO:0000313" key="8">
    <source>
        <dbReference type="Proteomes" id="UP000261105"/>
    </source>
</evidence>
<gene>
    <name evidence="7" type="ORF">DW272_17425</name>
    <name evidence="6" type="ORF">DW767_16460</name>
    <name evidence="5" type="ORF">DXB38_14000</name>
</gene>
<accession>A0A396FM23</accession>
<dbReference type="PROSITE" id="PS00041">
    <property type="entry name" value="HTH_ARAC_FAMILY_1"/>
    <property type="match status" value="1"/>
</dbReference>
<dbReference type="InterPro" id="IPR018062">
    <property type="entry name" value="HTH_AraC-typ_CS"/>
</dbReference>
<dbReference type="RefSeq" id="WP_022388482.1">
    <property type="nucleotide sequence ID" value="NZ_CAXSOH010000012.1"/>
</dbReference>
<dbReference type="SMART" id="SM00342">
    <property type="entry name" value="HTH_ARAC"/>
    <property type="match status" value="1"/>
</dbReference>
<sequence>MAIKIRVDAKKMEDLLRNFYLITGIRIVVFDDNFEKIAEYPGNHCGYCKIVRKDPNARALCKISDIKGCGECKKLKKLHIYECHAGLMEAVAPLKVGDIIIGYLMLGQLLLEDGQNRRQKWNRMYDRVKNYEIDFEALENSFWKKNNLTQEKLHAVAKLMESCASHLYVTETISVEEEDLSRRIEAYIMKKIHKGAEITIEDICDEFEIRRTKLYEISNHSFGMGISEHIRRMRVKVACDLLRNTEDRVSDIATEVGIPDYNYFTKVFKKAMGVTPREYRKSMRKQT</sequence>
<dbReference type="InterPro" id="IPR018771">
    <property type="entry name" value="PocR_dom"/>
</dbReference>
<dbReference type="PANTHER" id="PTHR43280:SF2">
    <property type="entry name" value="HTH-TYPE TRANSCRIPTIONAL REGULATOR EXSA"/>
    <property type="match status" value="1"/>
</dbReference>
<dbReference type="EMBL" id="QSUZ01000024">
    <property type="protein sequence ID" value="RGN85317.1"/>
    <property type="molecule type" value="Genomic_DNA"/>
</dbReference>
<keyword evidence="1" id="KW-0805">Transcription regulation</keyword>